<evidence type="ECO:0000313" key="12">
    <source>
        <dbReference type="Proteomes" id="UP001049518"/>
    </source>
</evidence>
<protein>
    <submittedName>
        <fullName evidence="11">Type VII secretion protein EccB</fullName>
    </submittedName>
</protein>
<evidence type="ECO:0000256" key="10">
    <source>
        <dbReference type="SAM" id="Phobius"/>
    </source>
</evidence>
<keyword evidence="12" id="KW-1185">Reference proteome</keyword>
<evidence type="ECO:0000256" key="7">
    <source>
        <dbReference type="ARBA" id="ARBA00022840"/>
    </source>
</evidence>
<evidence type="ECO:0000256" key="3">
    <source>
        <dbReference type="ARBA" id="ARBA00022475"/>
    </source>
</evidence>
<dbReference type="EMBL" id="CP059572">
    <property type="protein sequence ID" value="QXJ25729.1"/>
    <property type="molecule type" value="Genomic_DNA"/>
</dbReference>
<proteinExistence type="inferred from homology"/>
<evidence type="ECO:0000256" key="6">
    <source>
        <dbReference type="ARBA" id="ARBA00022801"/>
    </source>
</evidence>
<dbReference type="RefSeq" id="WP_231331884.1">
    <property type="nucleotide sequence ID" value="NZ_CP059572.1"/>
</dbReference>
<dbReference type="PANTHER" id="PTHR40765:SF2">
    <property type="entry name" value="ESX-2 SECRETION SYSTEM ATPASE ECCB2"/>
    <property type="match status" value="1"/>
</dbReference>
<comment type="subcellular location">
    <subcellularLocation>
        <location evidence="1">Cell membrane</location>
        <topology evidence="1">Single-pass membrane protein</topology>
    </subcellularLocation>
</comment>
<name>A0ABX8R5P0_9ACTN</name>
<keyword evidence="5" id="KW-0547">Nucleotide-binding</keyword>
<keyword evidence="3" id="KW-1003">Cell membrane</keyword>
<keyword evidence="9 10" id="KW-0472">Membrane</keyword>
<dbReference type="InterPro" id="IPR042485">
    <property type="entry name" value="T7SS_EccB_R3"/>
</dbReference>
<evidence type="ECO:0000256" key="4">
    <source>
        <dbReference type="ARBA" id="ARBA00022692"/>
    </source>
</evidence>
<organism evidence="11 12">
    <name type="scientific">Actinomadura graeca</name>
    <dbReference type="NCBI Taxonomy" id="2750812"/>
    <lineage>
        <taxon>Bacteria</taxon>
        <taxon>Bacillati</taxon>
        <taxon>Actinomycetota</taxon>
        <taxon>Actinomycetes</taxon>
        <taxon>Streptosporangiales</taxon>
        <taxon>Thermomonosporaceae</taxon>
        <taxon>Actinomadura</taxon>
    </lineage>
</organism>
<feature type="transmembrane region" description="Helical" evidence="10">
    <location>
        <begin position="41"/>
        <end position="61"/>
    </location>
</feature>
<dbReference type="NCBIfam" id="TIGR03919">
    <property type="entry name" value="T7SS_EccB"/>
    <property type="match status" value="1"/>
</dbReference>
<reference evidence="11" key="1">
    <citation type="submission" date="2020-07" db="EMBL/GenBank/DDBJ databases">
        <authorList>
            <person name="Tarantini F.S."/>
            <person name="Hong K.W."/>
            <person name="Chan K.G."/>
        </authorList>
    </citation>
    <scope>NUCLEOTIDE SEQUENCE</scope>
    <source>
        <strain evidence="11">32-07</strain>
    </source>
</reference>
<keyword evidence="6" id="KW-0378">Hydrolase</keyword>
<evidence type="ECO:0000256" key="9">
    <source>
        <dbReference type="ARBA" id="ARBA00023136"/>
    </source>
</evidence>
<evidence type="ECO:0000256" key="2">
    <source>
        <dbReference type="ARBA" id="ARBA00008149"/>
    </source>
</evidence>
<dbReference type="Pfam" id="PF05108">
    <property type="entry name" value="T7SS_ESX1_EccB"/>
    <property type="match status" value="1"/>
</dbReference>
<dbReference type="InterPro" id="IPR044857">
    <property type="entry name" value="T7SS_EccB_R1"/>
</dbReference>
<dbReference type="Proteomes" id="UP001049518">
    <property type="component" value="Chromosome"/>
</dbReference>
<evidence type="ECO:0000256" key="5">
    <source>
        <dbReference type="ARBA" id="ARBA00022741"/>
    </source>
</evidence>
<keyword evidence="7" id="KW-0067">ATP-binding</keyword>
<evidence type="ECO:0000313" key="11">
    <source>
        <dbReference type="EMBL" id="QXJ25729.1"/>
    </source>
</evidence>
<dbReference type="Gene3D" id="3.30.2390.20">
    <property type="entry name" value="Type VII secretion system EccB, repeat 1 domain"/>
    <property type="match status" value="1"/>
</dbReference>
<sequence>MQNKRDQVQSHMCAVGRLNAAIVSGDPDAPDPPMKRVTTGAVIGAVIGTLLVAGFGVYGLIRPGGSSDWRAEGALVSVKESGARYVFLGGRLHPVANLASGRLIAGREAKLASVHENTLKNTPRGFPVGIPGAPDALPGSSSLGGRDWMVCTTARTGSAGRTSDQVVVTMNVAAPKSAAGADEGMLVRTSAGQTYLLWQGRRHRFTTAAGPFSLGYRGVVPYPVADQWINMLPAGGDVAPPRVPGRGGAGPAIGDRPTRIGQVFTTENPGTVRQYFVLFADGLRQVSVTVAGLVLGDPGTAAAYGGRTAGAVPVQSAAAAQHLSDAPAFTGGLPATPPRVRQAGGNDRPICTSVLVDSARGASVQVVVPASGIPAGGIPVTDPDPRTAHTVLVRSGTGALVRSLPAPGSGIGVRYLITDLGVKYPVPGDDDLSALGYAGVEPVPVPAAVLDLLPSGPPLARAAAAGPAAAGSGRKGGS</sequence>
<dbReference type="PANTHER" id="PTHR40765">
    <property type="entry name" value="ESX-2 SECRETION SYSTEM ATPASE ECCB2"/>
    <property type="match status" value="1"/>
</dbReference>
<dbReference type="InterPro" id="IPR007795">
    <property type="entry name" value="T7SS_EccB"/>
</dbReference>
<keyword evidence="4 10" id="KW-0812">Transmembrane</keyword>
<accession>A0ABX8R5P0</accession>
<evidence type="ECO:0000256" key="1">
    <source>
        <dbReference type="ARBA" id="ARBA00004162"/>
    </source>
</evidence>
<evidence type="ECO:0000256" key="8">
    <source>
        <dbReference type="ARBA" id="ARBA00022989"/>
    </source>
</evidence>
<keyword evidence="8 10" id="KW-1133">Transmembrane helix</keyword>
<comment type="similarity">
    <text evidence="2">Belongs to the EccB family.</text>
</comment>
<gene>
    <name evidence="11" type="primary">eccB</name>
    <name evidence="11" type="ORF">AGRA3207_007258</name>
</gene>
<dbReference type="Gene3D" id="2.40.50.910">
    <property type="entry name" value="Type VII secretion system EccB, repeat 3 domain"/>
    <property type="match status" value="1"/>
</dbReference>